<dbReference type="Proteomes" id="UP000273778">
    <property type="component" value="Chromosome"/>
</dbReference>
<dbReference type="NCBIfam" id="TIGR01300">
    <property type="entry name" value="CPA3_mnhG_phaG"/>
    <property type="match status" value="1"/>
</dbReference>
<dbReference type="KEGG" id="spsr:EGC80_11990"/>
<proteinExistence type="predicted"/>
<keyword evidence="1" id="KW-0472">Membrane</keyword>
<name>A0A3N4DBI2_9GAMM</name>
<protein>
    <submittedName>
        <fullName evidence="3">Monovalent cation/H(+) antiporter subunit G</fullName>
    </submittedName>
</protein>
<reference evidence="3" key="3">
    <citation type="submission" date="2018-11" db="EMBL/GenBank/DDBJ databases">
        <authorList>
            <person name="Hwang Y.J."/>
            <person name="Hwang C.Y."/>
        </authorList>
    </citation>
    <scope>NUCLEOTIDE SEQUENCE</scope>
    <source>
        <strain evidence="3">R106</strain>
    </source>
</reference>
<dbReference type="EMBL" id="RKKB01000018">
    <property type="protein sequence ID" value="RPA23315.1"/>
    <property type="molecule type" value="Genomic_DNA"/>
</dbReference>
<keyword evidence="4" id="KW-1185">Reference proteome</keyword>
<feature type="transmembrane region" description="Helical" evidence="1">
    <location>
        <begin position="70"/>
        <end position="90"/>
    </location>
</feature>
<dbReference type="PANTHER" id="PTHR34703:SF1">
    <property type="entry name" value="ANTIPORTER SUBUNIT MNHG2-RELATED"/>
    <property type="match status" value="1"/>
</dbReference>
<keyword evidence="1" id="KW-0812">Transmembrane</keyword>
<dbReference type="RefSeq" id="WP_101030183.1">
    <property type="nucleotide sequence ID" value="NZ_CP034073.1"/>
</dbReference>
<dbReference type="Pfam" id="PF03334">
    <property type="entry name" value="PhaG_MnhG_YufB"/>
    <property type="match status" value="1"/>
</dbReference>
<dbReference type="Proteomes" id="UP000278855">
    <property type="component" value="Unassembled WGS sequence"/>
</dbReference>
<reference evidence="2 4" key="1">
    <citation type="submission" date="2018-11" db="EMBL/GenBank/DDBJ databases">
        <title>Shewanella sp. M2.</title>
        <authorList>
            <person name="Hwang Y.J."/>
            <person name="Hwang C.Y."/>
        </authorList>
    </citation>
    <scope>NUCLEOTIDE SEQUENCE [LARGE SCALE GENOMIC DNA]</scope>
    <source>
        <strain evidence="2 4">M2</strain>
    </source>
</reference>
<evidence type="ECO:0000313" key="2">
    <source>
        <dbReference type="EMBL" id="AZG35556.1"/>
    </source>
</evidence>
<evidence type="ECO:0000313" key="4">
    <source>
        <dbReference type="Proteomes" id="UP000273778"/>
    </source>
</evidence>
<feature type="transmembrane region" description="Helical" evidence="1">
    <location>
        <begin position="47"/>
        <end position="64"/>
    </location>
</feature>
<accession>A0A3N4DBI2</accession>
<dbReference type="AlphaFoldDB" id="A0A3N4DBI2"/>
<reference evidence="5" key="2">
    <citation type="submission" date="2018-11" db="EMBL/GenBank/DDBJ databases">
        <title>Shewanella sp. R106.</title>
        <authorList>
            <person name="Hwang Y.J."/>
            <person name="Hwang C.Y."/>
        </authorList>
    </citation>
    <scope>NUCLEOTIDE SEQUENCE [LARGE SCALE GENOMIC DNA]</scope>
    <source>
        <strain evidence="5">R106</strain>
    </source>
</reference>
<evidence type="ECO:0000313" key="5">
    <source>
        <dbReference type="Proteomes" id="UP000278855"/>
    </source>
</evidence>
<dbReference type="OrthoDB" id="9813804at2"/>
<evidence type="ECO:0000256" key="1">
    <source>
        <dbReference type="SAM" id="Phobius"/>
    </source>
</evidence>
<evidence type="ECO:0000313" key="3">
    <source>
        <dbReference type="EMBL" id="RPA23315.1"/>
    </source>
</evidence>
<sequence length="99" mass="10790">MTPINVLSSILLFTGGVFFLAGTLGLLRFPDVYTRLHALTKADNVGLGLVVAGLAVQAQSWFIVGKLLLIWAFVMLASATTSHLIARRALQRGIKPWKR</sequence>
<keyword evidence="1" id="KW-1133">Transmembrane helix</keyword>
<dbReference type="InterPro" id="IPR005133">
    <property type="entry name" value="PhaG_MnhG_YufB"/>
</dbReference>
<dbReference type="GO" id="GO:0015385">
    <property type="term" value="F:sodium:proton antiporter activity"/>
    <property type="evidence" value="ECO:0007669"/>
    <property type="project" value="TreeGrafter"/>
</dbReference>
<dbReference type="EMBL" id="CP034073">
    <property type="protein sequence ID" value="AZG35556.1"/>
    <property type="molecule type" value="Genomic_DNA"/>
</dbReference>
<feature type="transmembrane region" description="Helical" evidence="1">
    <location>
        <begin position="6"/>
        <end position="27"/>
    </location>
</feature>
<dbReference type="PANTHER" id="PTHR34703">
    <property type="entry name" value="ANTIPORTER SUBUNIT MNHG2-RELATED"/>
    <property type="match status" value="1"/>
</dbReference>
<gene>
    <name evidence="3" type="ORF">EGC77_18985</name>
    <name evidence="2" type="ORF">EGC80_11990</name>
</gene>
<organism evidence="3 5">
    <name type="scientific">Shewanella psychromarinicola</name>
    <dbReference type="NCBI Taxonomy" id="2487742"/>
    <lineage>
        <taxon>Bacteria</taxon>
        <taxon>Pseudomonadati</taxon>
        <taxon>Pseudomonadota</taxon>
        <taxon>Gammaproteobacteria</taxon>
        <taxon>Alteromonadales</taxon>
        <taxon>Shewanellaceae</taxon>
        <taxon>Shewanella</taxon>
    </lineage>
</organism>